<name>A0ABQ8UAB9_9EUKA</name>
<dbReference type="SUPFAM" id="SSF46589">
    <property type="entry name" value="tRNA-binding arm"/>
    <property type="match status" value="1"/>
</dbReference>
<dbReference type="InterPro" id="IPR042103">
    <property type="entry name" value="SerRS_1_N_sf"/>
</dbReference>
<keyword evidence="12" id="KW-1185">Reference proteome</keyword>
<dbReference type="Pfam" id="PF02403">
    <property type="entry name" value="Seryl_tRNA_N"/>
    <property type="match status" value="1"/>
</dbReference>
<dbReference type="PIRSF" id="PIRSF001529">
    <property type="entry name" value="Ser-tRNA-synth_IIa"/>
    <property type="match status" value="1"/>
</dbReference>
<protein>
    <recommendedName>
        <fullName evidence="1">serine--tRNA ligase</fullName>
        <ecNumber evidence="1">6.1.1.11</ecNumber>
    </recommendedName>
    <alternativeName>
        <fullName evidence="7">Seryl-tRNA synthetase</fullName>
    </alternativeName>
</protein>
<dbReference type="PROSITE" id="PS50862">
    <property type="entry name" value="AA_TRNA_LIGASE_II"/>
    <property type="match status" value="1"/>
</dbReference>
<organism evidence="11 12">
    <name type="scientific">Paratrimastix pyriformis</name>
    <dbReference type="NCBI Taxonomy" id="342808"/>
    <lineage>
        <taxon>Eukaryota</taxon>
        <taxon>Metamonada</taxon>
        <taxon>Preaxostyla</taxon>
        <taxon>Paratrimastigidae</taxon>
        <taxon>Paratrimastix</taxon>
    </lineage>
</organism>
<evidence type="ECO:0000256" key="7">
    <source>
        <dbReference type="ARBA" id="ARBA00031113"/>
    </source>
</evidence>
<dbReference type="GO" id="GO:0016874">
    <property type="term" value="F:ligase activity"/>
    <property type="evidence" value="ECO:0007669"/>
    <property type="project" value="UniProtKB-KW"/>
</dbReference>
<accession>A0ABQ8UAB9</accession>
<dbReference type="InterPro" id="IPR002317">
    <property type="entry name" value="Ser-tRNA-ligase_type_1"/>
</dbReference>
<feature type="compositionally biased region" description="Low complexity" evidence="9">
    <location>
        <begin position="490"/>
        <end position="519"/>
    </location>
</feature>
<keyword evidence="6" id="KW-0030">Aminoacyl-tRNA synthetase</keyword>
<evidence type="ECO:0000259" key="10">
    <source>
        <dbReference type="PROSITE" id="PS50862"/>
    </source>
</evidence>
<keyword evidence="8" id="KW-0175">Coiled coil</keyword>
<evidence type="ECO:0000256" key="5">
    <source>
        <dbReference type="ARBA" id="ARBA00022917"/>
    </source>
</evidence>
<dbReference type="Gene3D" id="1.10.287.40">
    <property type="entry name" value="Serine-tRNA synthetase, tRNA binding domain"/>
    <property type="match status" value="1"/>
</dbReference>
<dbReference type="Pfam" id="PF00587">
    <property type="entry name" value="tRNA-synt_2b"/>
    <property type="match status" value="1"/>
</dbReference>
<evidence type="ECO:0000256" key="6">
    <source>
        <dbReference type="ARBA" id="ARBA00023146"/>
    </source>
</evidence>
<evidence type="ECO:0000256" key="2">
    <source>
        <dbReference type="ARBA" id="ARBA00022598"/>
    </source>
</evidence>
<dbReference type="InterPro" id="IPR006195">
    <property type="entry name" value="aa-tRNA-synth_II"/>
</dbReference>
<dbReference type="NCBIfam" id="TIGR00414">
    <property type="entry name" value="serS"/>
    <property type="match status" value="1"/>
</dbReference>
<feature type="region of interest" description="Disordered" evidence="9">
    <location>
        <begin position="474"/>
        <end position="519"/>
    </location>
</feature>
<dbReference type="Gene3D" id="3.30.930.10">
    <property type="entry name" value="Bira Bifunctional Protein, Domain 2"/>
    <property type="match status" value="1"/>
</dbReference>
<evidence type="ECO:0000256" key="4">
    <source>
        <dbReference type="ARBA" id="ARBA00022840"/>
    </source>
</evidence>
<reference evidence="11" key="1">
    <citation type="journal article" date="2022" name="bioRxiv">
        <title>Genomics of Preaxostyla Flagellates Illuminates Evolutionary Transitions and the Path Towards Mitochondrial Loss.</title>
        <authorList>
            <person name="Novak L.V.F."/>
            <person name="Treitli S.C."/>
            <person name="Pyrih J."/>
            <person name="Halakuc P."/>
            <person name="Pipaliya S.V."/>
            <person name="Vacek V."/>
            <person name="Brzon O."/>
            <person name="Soukal P."/>
            <person name="Eme L."/>
            <person name="Dacks J.B."/>
            <person name="Karnkowska A."/>
            <person name="Elias M."/>
            <person name="Hampl V."/>
        </authorList>
    </citation>
    <scope>NUCLEOTIDE SEQUENCE</scope>
    <source>
        <strain evidence="11">RCP-MX</strain>
    </source>
</reference>
<proteinExistence type="predicted"/>
<dbReference type="InterPro" id="IPR010978">
    <property type="entry name" value="tRNA-bd_arm"/>
</dbReference>
<keyword evidence="4" id="KW-0067">ATP-binding</keyword>
<evidence type="ECO:0000256" key="1">
    <source>
        <dbReference type="ARBA" id="ARBA00012840"/>
    </source>
</evidence>
<dbReference type="InterPro" id="IPR045864">
    <property type="entry name" value="aa-tRNA-synth_II/BPL/LPL"/>
</dbReference>
<dbReference type="SUPFAM" id="SSF55681">
    <property type="entry name" value="Class II aaRS and biotin synthetases"/>
    <property type="match status" value="1"/>
</dbReference>
<dbReference type="PANTHER" id="PTHR11778">
    <property type="entry name" value="SERYL-TRNA SYNTHETASE"/>
    <property type="match status" value="1"/>
</dbReference>
<sequence>MKQCSSNIRGKSKNWARLFFHVRQDCTPDILEFRNNPERIRESQRRRFAPVEAVDEVIRLDEGWRAARGAADNLRKVFNVKSKAIGELIKTKAEAAAIDAAKAEAASIKAQIEAKEKEMAALEAEVNNKAGRIGNIVSERATVSNDEKDNLVVRTFGTPREAQPGEELLTHVDLLRMLDAVDCEQGTTVGGGRAYYLKGPGVFLNLALINYGISFLSGRGYLPMQTPYFMNQSIMAQCAQLEDFDEQLYKVTGEGEDKYLIATSEQPISAYHRNMWIDPASLPLKYAGFSSCFRKEVGSHGRDTTGIFRVHQFEKIEQFTVTSPEKSWEMFDEMITTSEAFFQSLGLAYRVVNIASGTLNNAAALKYDLEAHFAGQGKTFRELVSCSNCTDYQSRKLNVRYGLTAAKDAPKVFVHMLNSTLCATERTICCLVEQHQTPTGIRVPEALRPFMGGRDFLPFVFTKKQVLEREALRAAAGPAAEKVPRPPKAGKPAAAKPATAAAAAATETAPAAAPAPEQH</sequence>
<evidence type="ECO:0000256" key="8">
    <source>
        <dbReference type="SAM" id="Coils"/>
    </source>
</evidence>
<comment type="caution">
    <text evidence="11">The sequence shown here is derived from an EMBL/GenBank/DDBJ whole genome shotgun (WGS) entry which is preliminary data.</text>
</comment>
<dbReference type="CDD" id="cd00770">
    <property type="entry name" value="SerRS_core"/>
    <property type="match status" value="1"/>
</dbReference>
<dbReference type="InterPro" id="IPR033729">
    <property type="entry name" value="SerRS_core"/>
</dbReference>
<evidence type="ECO:0000256" key="3">
    <source>
        <dbReference type="ARBA" id="ARBA00022741"/>
    </source>
</evidence>
<keyword evidence="2 11" id="KW-0436">Ligase</keyword>
<dbReference type="InterPro" id="IPR015866">
    <property type="entry name" value="Ser-tRNA-synth_1_N"/>
</dbReference>
<dbReference type="EMBL" id="JAPMOS010000077">
    <property type="protein sequence ID" value="KAJ4456250.1"/>
    <property type="molecule type" value="Genomic_DNA"/>
</dbReference>
<dbReference type="EC" id="6.1.1.11" evidence="1"/>
<evidence type="ECO:0000256" key="9">
    <source>
        <dbReference type="SAM" id="MobiDB-lite"/>
    </source>
</evidence>
<feature type="domain" description="Aminoacyl-transfer RNA synthetases class-II family profile" evidence="10">
    <location>
        <begin position="215"/>
        <end position="449"/>
    </location>
</feature>
<keyword evidence="3" id="KW-0547">Nucleotide-binding</keyword>
<dbReference type="Proteomes" id="UP001141327">
    <property type="component" value="Unassembled WGS sequence"/>
</dbReference>
<gene>
    <name evidence="11" type="ORF">PAPYR_8621</name>
</gene>
<evidence type="ECO:0000313" key="11">
    <source>
        <dbReference type="EMBL" id="KAJ4456250.1"/>
    </source>
</evidence>
<keyword evidence="5" id="KW-0648">Protein biosynthesis</keyword>
<evidence type="ECO:0000313" key="12">
    <source>
        <dbReference type="Proteomes" id="UP001141327"/>
    </source>
</evidence>
<dbReference type="PRINTS" id="PR00981">
    <property type="entry name" value="TRNASYNTHSER"/>
</dbReference>
<dbReference type="InterPro" id="IPR002314">
    <property type="entry name" value="aa-tRNA-synt_IIb"/>
</dbReference>
<feature type="coiled-coil region" evidence="8">
    <location>
        <begin position="98"/>
        <end position="132"/>
    </location>
</feature>